<dbReference type="Gene3D" id="3.40.50.300">
    <property type="entry name" value="P-loop containing nucleotide triphosphate hydrolases"/>
    <property type="match status" value="3"/>
</dbReference>
<evidence type="ECO:0000256" key="9">
    <source>
        <dbReference type="ARBA" id="ARBA00022824"/>
    </source>
</evidence>
<dbReference type="FunFam" id="3.40.50.300:FF:000536">
    <property type="entry name" value="GTPase IMAP family member 8"/>
    <property type="match status" value="3"/>
</dbReference>
<keyword evidence="7" id="KW-0677">Repeat</keyword>
<evidence type="ECO:0000256" key="14">
    <source>
        <dbReference type="ARBA" id="ARBA00073539"/>
    </source>
</evidence>
<dbReference type="GeneTree" id="ENSGT00940000162462"/>
<dbReference type="SUPFAM" id="SSF52540">
    <property type="entry name" value="P-loop containing nucleoside triphosphate hydrolases"/>
    <property type="match status" value="3"/>
</dbReference>
<dbReference type="InParanoid" id="G1SEU7"/>
<evidence type="ECO:0000256" key="4">
    <source>
        <dbReference type="ARBA" id="ARBA00004555"/>
    </source>
</evidence>
<dbReference type="OMA" id="CIFREKE"/>
<evidence type="ECO:0000256" key="5">
    <source>
        <dbReference type="ARBA" id="ARBA00008535"/>
    </source>
</evidence>
<dbReference type="OrthoDB" id="8954335at2759"/>
<dbReference type="InterPro" id="IPR006703">
    <property type="entry name" value="G_AIG1"/>
</dbReference>
<sequence length="696" mass="79054">METQNPVECGSSESVRDQCRQPRTSRNMCQETSLEQDCGMPELRLLLLGKRGCGKSATGNTILGKPVFESKFSDQPVTTRCQRESRVLRGKQVVVIDTPDLFSSMACAEDKQRNIQQCLELSVPSLHALLLVIPLGHYTTEDEETIEGIQEVFGAEAKKHIIIVFTWKDDLTDDLLQQYTENKRSLMELVQNNGGRYCAFNNLADGGEQDTQVLQLLCKVQSLVDDSRGPYYVHFRTEGSRFQDFMNEAPPQEGDHPHGPEERQLQATGSEQDPEASELKVLLLGKRGVGKSAAGNSILGKRIFETRFSEEPVTQRFRSERRIWREKEVLIIDAPDISSSRDVESELRKHTFPGPHAFLLVVPLGSYTEKDKAVLNTIRRCFGENFIEYTIILLTRIEDLGDQDLDVFLRRGDGALYELLQKCEFRYSTFNYRATGQEEQRQVDELLHKIQRMVHQKASKPCVFRKQDTLNIILVGRSGVGKSATGNTLLGSPVFLSQLQPQAVTKKCQSSRRTLDWQDIVVVDTPSLFQMPSKGKDSSWPEEEVQRCLFCCEEGAIILVLVFQLGQFTEEDKRAVEKLEAIFGEDVMKYTIVLFTRKEDLASGTIDDYVQNTENKALRNVLRKSGWRVCAFNNKETGQAQEEQMNALLTMANDLRRSLGGHEYPHTWKDISKRIKNAQQRHSLQTLISSLKDLLK</sequence>
<keyword evidence="11" id="KW-0496">Mitochondrion</keyword>
<comment type="function">
    <text evidence="13">Exerts an anti-apoptotic effect in the immune system and is involved in responses to infections.</text>
</comment>
<dbReference type="Bgee" id="ENSOCUG00000001150">
    <property type="expression patterns" value="Expressed in blood and 14 other cell types or tissues"/>
</dbReference>
<evidence type="ECO:0000256" key="13">
    <source>
        <dbReference type="ARBA" id="ARBA00056809"/>
    </source>
</evidence>
<evidence type="ECO:0000256" key="12">
    <source>
        <dbReference type="ARBA" id="ARBA00023134"/>
    </source>
</evidence>
<evidence type="ECO:0000256" key="8">
    <source>
        <dbReference type="ARBA" id="ARBA00022741"/>
    </source>
</evidence>
<comment type="subcellular location">
    <subcellularLocation>
        <location evidence="3">Cytoplasm</location>
        <location evidence="3">Cytosol</location>
    </subcellularLocation>
    <subcellularLocation>
        <location evidence="2">Endoplasmic reticulum</location>
    </subcellularLocation>
    <subcellularLocation>
        <location evidence="4">Golgi apparatus</location>
    </subcellularLocation>
    <subcellularLocation>
        <location evidence="1">Mitochondrion</location>
    </subcellularLocation>
</comment>
<dbReference type="PANTHER" id="PTHR10903:SF73">
    <property type="entry name" value="GTPASE IMAP FAMILY MEMBER 8"/>
    <property type="match status" value="1"/>
</dbReference>
<dbReference type="PaxDb" id="9986-ENSOCUP00000000998"/>
<feature type="domain" description="AIG1-type G" evidence="17">
    <location>
        <begin position="40"/>
        <end position="241"/>
    </location>
</feature>
<evidence type="ECO:0000256" key="7">
    <source>
        <dbReference type="ARBA" id="ARBA00022737"/>
    </source>
</evidence>
<reference evidence="18 19" key="1">
    <citation type="journal article" date="2011" name="Nature">
        <title>A high-resolution map of human evolutionary constraint using 29 mammals.</title>
        <authorList>
            <person name="Lindblad-Toh K."/>
            <person name="Garber M."/>
            <person name="Zuk O."/>
            <person name="Lin M.F."/>
            <person name="Parker B.J."/>
            <person name="Washietl S."/>
            <person name="Kheradpour P."/>
            <person name="Ernst J."/>
            <person name="Jordan G."/>
            <person name="Mauceli E."/>
            <person name="Ward L.D."/>
            <person name="Lowe C.B."/>
            <person name="Holloway A.K."/>
            <person name="Clamp M."/>
            <person name="Gnerre S."/>
            <person name="Alfoldi J."/>
            <person name="Beal K."/>
            <person name="Chang J."/>
            <person name="Clawson H."/>
            <person name="Cuff J."/>
            <person name="Di Palma F."/>
            <person name="Fitzgerald S."/>
            <person name="Flicek P."/>
            <person name="Guttman M."/>
            <person name="Hubisz M.J."/>
            <person name="Jaffe D.B."/>
            <person name="Jungreis I."/>
            <person name="Kent W.J."/>
            <person name="Kostka D."/>
            <person name="Lara M."/>
            <person name="Martins A.L."/>
            <person name="Massingham T."/>
            <person name="Moltke I."/>
            <person name="Raney B.J."/>
            <person name="Rasmussen M.D."/>
            <person name="Robinson J."/>
            <person name="Stark A."/>
            <person name="Vilella A.J."/>
            <person name="Wen J."/>
            <person name="Xie X."/>
            <person name="Zody M.C."/>
            <person name="Baldwin J."/>
            <person name="Bloom T."/>
            <person name="Chin C.W."/>
            <person name="Heiman D."/>
            <person name="Nicol R."/>
            <person name="Nusbaum C."/>
            <person name="Young S."/>
            <person name="Wilkinson J."/>
            <person name="Worley K.C."/>
            <person name="Kovar C.L."/>
            <person name="Muzny D.M."/>
            <person name="Gibbs R.A."/>
            <person name="Cree A."/>
            <person name="Dihn H.H."/>
            <person name="Fowler G."/>
            <person name="Jhangiani S."/>
            <person name="Joshi V."/>
            <person name="Lee S."/>
            <person name="Lewis L.R."/>
            <person name="Nazareth L.V."/>
            <person name="Okwuonu G."/>
            <person name="Santibanez J."/>
            <person name="Warren W.C."/>
            <person name="Mardis E.R."/>
            <person name="Weinstock G.M."/>
            <person name="Wilson R.K."/>
            <person name="Delehaunty K."/>
            <person name="Dooling D."/>
            <person name="Fronik C."/>
            <person name="Fulton L."/>
            <person name="Fulton B."/>
            <person name="Graves T."/>
            <person name="Minx P."/>
            <person name="Sodergren E."/>
            <person name="Birney E."/>
            <person name="Margulies E.H."/>
            <person name="Herrero J."/>
            <person name="Green E.D."/>
            <person name="Haussler D."/>
            <person name="Siepel A."/>
            <person name="Goldman N."/>
            <person name="Pollard K.S."/>
            <person name="Pedersen J.S."/>
            <person name="Lander E.S."/>
            <person name="Kellis M."/>
        </authorList>
    </citation>
    <scope>NUCLEOTIDE SEQUENCE [LARGE SCALE GENOMIC DNA]</scope>
    <source>
        <strain evidence="19">Thorbecke</strain>
    </source>
</reference>
<keyword evidence="19" id="KW-1185">Reference proteome</keyword>
<keyword evidence="6" id="KW-0963">Cytoplasm</keyword>
<organism evidence="18 19">
    <name type="scientific">Oryctolagus cuniculus</name>
    <name type="common">Rabbit</name>
    <dbReference type="NCBI Taxonomy" id="9986"/>
    <lineage>
        <taxon>Eukaryota</taxon>
        <taxon>Metazoa</taxon>
        <taxon>Chordata</taxon>
        <taxon>Craniata</taxon>
        <taxon>Vertebrata</taxon>
        <taxon>Euteleostomi</taxon>
        <taxon>Mammalia</taxon>
        <taxon>Eutheria</taxon>
        <taxon>Euarchontoglires</taxon>
        <taxon>Glires</taxon>
        <taxon>Lagomorpha</taxon>
        <taxon>Leporidae</taxon>
        <taxon>Oryctolagus</taxon>
    </lineage>
</organism>
<evidence type="ECO:0000256" key="11">
    <source>
        <dbReference type="ARBA" id="ARBA00023128"/>
    </source>
</evidence>
<evidence type="ECO:0000256" key="15">
    <source>
        <dbReference type="ARBA" id="ARBA00077278"/>
    </source>
</evidence>
<gene>
    <name evidence="18" type="primary">GIMAP8</name>
</gene>
<reference evidence="18" key="3">
    <citation type="submission" date="2025-09" db="UniProtKB">
        <authorList>
            <consortium name="Ensembl"/>
        </authorList>
    </citation>
    <scope>IDENTIFICATION</scope>
    <source>
        <strain evidence="18">Thorbecke</strain>
    </source>
</reference>
<dbReference type="KEGG" id="ocu:100343010"/>
<dbReference type="CDD" id="cd01852">
    <property type="entry name" value="AIG1"/>
    <property type="match status" value="3"/>
</dbReference>
<dbReference type="SMR" id="G1SEU7"/>
<evidence type="ECO:0000256" key="1">
    <source>
        <dbReference type="ARBA" id="ARBA00004173"/>
    </source>
</evidence>
<feature type="domain" description="AIG1-type G" evidence="17">
    <location>
        <begin position="467"/>
        <end position="673"/>
    </location>
</feature>
<dbReference type="GO" id="GO:0005525">
    <property type="term" value="F:GTP binding"/>
    <property type="evidence" value="ECO:0007669"/>
    <property type="project" value="UniProtKB-KW"/>
</dbReference>
<dbReference type="Pfam" id="PF04548">
    <property type="entry name" value="AIG1"/>
    <property type="match status" value="3"/>
</dbReference>
<dbReference type="Proteomes" id="UP000001811">
    <property type="component" value="Unplaced"/>
</dbReference>
<evidence type="ECO:0000256" key="2">
    <source>
        <dbReference type="ARBA" id="ARBA00004240"/>
    </source>
</evidence>
<dbReference type="STRING" id="9986.ENSOCUP00000000998"/>
<dbReference type="InterPro" id="IPR045058">
    <property type="entry name" value="GIMA/IAN/Toc"/>
</dbReference>
<dbReference type="HOGENOM" id="CLU_010468_5_1_1"/>
<dbReference type="eggNOG" id="ENOG502RB0C">
    <property type="taxonomic scope" value="Eukaryota"/>
</dbReference>
<dbReference type="GO" id="GO:0005739">
    <property type="term" value="C:mitochondrion"/>
    <property type="evidence" value="ECO:0007669"/>
    <property type="project" value="UniProtKB-SubCell"/>
</dbReference>
<protein>
    <recommendedName>
        <fullName evidence="14">GTPase IMAP family member 8</fullName>
    </recommendedName>
    <alternativeName>
        <fullName evidence="15">Immune-associated nucleotide-binding protein 9</fullName>
    </alternativeName>
</protein>
<evidence type="ECO:0000256" key="3">
    <source>
        <dbReference type="ARBA" id="ARBA00004514"/>
    </source>
</evidence>
<keyword evidence="8" id="KW-0547">Nucleotide-binding</keyword>
<dbReference type="GO" id="GO:0005783">
    <property type="term" value="C:endoplasmic reticulum"/>
    <property type="evidence" value="ECO:0007669"/>
    <property type="project" value="UniProtKB-SubCell"/>
</dbReference>
<dbReference type="Ensembl" id="ENSOCUT00000001149.4">
    <property type="protein sequence ID" value="ENSOCUP00000000998.3"/>
    <property type="gene ID" value="ENSOCUG00000001150.4"/>
</dbReference>
<evidence type="ECO:0000256" key="16">
    <source>
        <dbReference type="SAM" id="MobiDB-lite"/>
    </source>
</evidence>
<evidence type="ECO:0000256" key="6">
    <source>
        <dbReference type="ARBA" id="ARBA00022490"/>
    </source>
</evidence>
<keyword evidence="10" id="KW-0333">Golgi apparatus</keyword>
<feature type="compositionally biased region" description="Basic and acidic residues" evidence="16">
    <location>
        <begin position="253"/>
        <end position="264"/>
    </location>
</feature>
<accession>G1SEU7</accession>
<evidence type="ECO:0000313" key="18">
    <source>
        <dbReference type="Ensembl" id="ENSOCUP00000000998.3"/>
    </source>
</evidence>
<dbReference type="GO" id="GO:0005829">
    <property type="term" value="C:cytosol"/>
    <property type="evidence" value="ECO:0007669"/>
    <property type="project" value="UniProtKB-SubCell"/>
</dbReference>
<keyword evidence="12" id="KW-0342">GTP-binding</keyword>
<dbReference type="CTD" id="155038"/>
<proteinExistence type="inferred from homology"/>
<feature type="domain" description="AIG1-type G" evidence="17">
    <location>
        <begin position="276"/>
        <end position="466"/>
    </location>
</feature>
<dbReference type="PROSITE" id="PS51720">
    <property type="entry name" value="G_AIG1"/>
    <property type="match status" value="3"/>
</dbReference>
<dbReference type="FunCoup" id="G1SEU7">
    <property type="interactions" value="190"/>
</dbReference>
<dbReference type="GO" id="GO:0005794">
    <property type="term" value="C:Golgi apparatus"/>
    <property type="evidence" value="ECO:0007669"/>
    <property type="project" value="UniProtKB-SubCell"/>
</dbReference>
<name>G1SEU7_RABIT</name>
<evidence type="ECO:0000259" key="17">
    <source>
        <dbReference type="PROSITE" id="PS51720"/>
    </source>
</evidence>
<dbReference type="InterPro" id="IPR027417">
    <property type="entry name" value="P-loop_NTPase"/>
</dbReference>
<comment type="similarity">
    <text evidence="5">Belongs to the TRAFAC class TrmE-Era-EngA-EngB-Septin-like GTPase superfamily. AIG1/Toc34/Toc159-like paraseptin GTPase family. IAN subfamily.</text>
</comment>
<evidence type="ECO:0000256" key="10">
    <source>
        <dbReference type="ARBA" id="ARBA00023034"/>
    </source>
</evidence>
<dbReference type="PANTHER" id="PTHR10903">
    <property type="entry name" value="GTPASE, IMAP FAMILY MEMBER-RELATED"/>
    <property type="match status" value="1"/>
</dbReference>
<reference evidence="18" key="2">
    <citation type="submission" date="2025-08" db="UniProtKB">
        <authorList>
            <consortium name="Ensembl"/>
        </authorList>
    </citation>
    <scope>IDENTIFICATION</scope>
    <source>
        <strain evidence="18">Thorbecke</strain>
    </source>
</reference>
<dbReference type="GeneID" id="100343010"/>
<feature type="region of interest" description="Disordered" evidence="16">
    <location>
        <begin position="245"/>
        <end position="276"/>
    </location>
</feature>
<keyword evidence="9" id="KW-0256">Endoplasmic reticulum</keyword>
<evidence type="ECO:0000313" key="19">
    <source>
        <dbReference type="Proteomes" id="UP000001811"/>
    </source>
</evidence>
<dbReference type="AlphaFoldDB" id="G1SEU7"/>